<dbReference type="Pfam" id="PF06097">
    <property type="entry name" value="DUF945"/>
    <property type="match status" value="1"/>
</dbReference>
<dbReference type="EMBL" id="JAIWIU010000129">
    <property type="protein sequence ID" value="MCA2017909.1"/>
    <property type="molecule type" value="Genomic_DNA"/>
</dbReference>
<comment type="caution">
    <text evidence="1">The sequence shown here is derived from an EMBL/GenBank/DDBJ whole genome shotgun (WGS) entry which is preliminary data.</text>
</comment>
<organism evidence="1 2">
    <name type="scientific">Vibrio tritonius</name>
    <dbReference type="NCBI Taxonomy" id="1435069"/>
    <lineage>
        <taxon>Bacteria</taxon>
        <taxon>Pseudomonadati</taxon>
        <taxon>Pseudomonadota</taxon>
        <taxon>Gammaproteobacteria</taxon>
        <taxon>Vibrionales</taxon>
        <taxon>Vibrionaceae</taxon>
        <taxon>Vibrio</taxon>
    </lineage>
</organism>
<proteinExistence type="predicted"/>
<accession>A0ABS7YQE7</accession>
<protein>
    <submittedName>
        <fullName evidence="1">YdgA family protein</fullName>
    </submittedName>
</protein>
<dbReference type="RefSeq" id="WP_225251503.1">
    <property type="nucleotide sequence ID" value="NZ_JAIWIU010000129.1"/>
</dbReference>
<keyword evidence="2" id="KW-1185">Reference proteome</keyword>
<reference evidence="2" key="1">
    <citation type="submission" date="2023-07" db="EMBL/GenBank/DDBJ databases">
        <title>Molecular identification of indigenous halophilic bacteria isolated from red sea cost, biodegradation of synthetic dyes and assessment of degraded metabolite toxicity.</title>
        <authorList>
            <person name="Chaieb K."/>
            <person name="Altayb H.N."/>
        </authorList>
    </citation>
    <scope>NUCLEOTIDE SEQUENCE [LARGE SCALE GENOMIC DNA]</scope>
    <source>
        <strain evidence="2">K20</strain>
    </source>
</reference>
<evidence type="ECO:0000313" key="2">
    <source>
        <dbReference type="Proteomes" id="UP001199044"/>
    </source>
</evidence>
<dbReference type="Proteomes" id="UP001199044">
    <property type="component" value="Unassembled WGS sequence"/>
</dbReference>
<sequence>MNNLKKAGAIGGAIVIAACWPLAVGQIGQRILTEGAQHAGNDRVSVQLVKYDRGYLSSEVQTKITLLDPRLKQQFAADGLPTEFLLNSHVSHGIASLSSETKLADSRDFPLTLHTTTQLNGNTDFNLVMNAWNYHRDGEESFTVSVSPSYLKGMVTKLGEVKFESKIPSLAIDFEDDAKIVLTDMSAKGEGKESNGFWIGDQVFSIAKMTGQGNIPEASAKAGEENVAPVIFQLNGFNYHFTSKLDEQQARFSSQHAFAVDELESKTVHAKQMELDFALNGVDSNAFKQLSNLYQNNPALSNEEIGKALPYVDTLFSQGFDVSLGKMDATIGEGRFTSQVSLSVPKGTEHVTQNPAAVVTALQGHIGTTASTALLKQFPSMHKWADELVVMNMATQNDKGYALKAEIKEGNVVFANGEKIPLVSLVMMGMHGY</sequence>
<gene>
    <name evidence="1" type="ORF">LDJ79_17440</name>
</gene>
<dbReference type="InterPro" id="IPR010352">
    <property type="entry name" value="DUF945"/>
</dbReference>
<name>A0ABS7YQE7_9VIBR</name>
<evidence type="ECO:0000313" key="1">
    <source>
        <dbReference type="EMBL" id="MCA2017909.1"/>
    </source>
</evidence>
<dbReference type="PROSITE" id="PS51257">
    <property type="entry name" value="PROKAR_LIPOPROTEIN"/>
    <property type="match status" value="1"/>
</dbReference>